<dbReference type="InterPro" id="IPR006343">
    <property type="entry name" value="DnaB/C_C"/>
</dbReference>
<comment type="similarity">
    <text evidence="1">Belongs to the DnaB/DnaD family.</text>
</comment>
<organism evidence="4 5">
    <name type="scientific">Paenibacillus terrae</name>
    <dbReference type="NCBI Taxonomy" id="159743"/>
    <lineage>
        <taxon>Bacteria</taxon>
        <taxon>Bacillati</taxon>
        <taxon>Bacillota</taxon>
        <taxon>Bacilli</taxon>
        <taxon>Bacillales</taxon>
        <taxon>Paenibacillaceae</taxon>
        <taxon>Paenibacillus</taxon>
    </lineage>
</organism>
<feature type="domain" description="DnaB/C C-terminal" evidence="2">
    <location>
        <begin position="159"/>
        <end position="231"/>
    </location>
</feature>
<dbReference type="PANTHER" id="PTHR37293:SF6">
    <property type="entry name" value="DNA REPLICATION PROTEIN DNAD"/>
    <property type="match status" value="1"/>
</dbReference>
<proteinExistence type="inferred from homology"/>
<evidence type="ECO:0000259" key="3">
    <source>
        <dbReference type="Pfam" id="PF21984"/>
    </source>
</evidence>
<protein>
    <submittedName>
        <fullName evidence="4">DNA replication protein DnaD</fullName>
    </submittedName>
</protein>
<comment type="caution">
    <text evidence="4">The sequence shown here is derived from an EMBL/GenBank/DDBJ whole genome shotgun (WGS) entry which is preliminary data.</text>
</comment>
<dbReference type="Proteomes" id="UP000308114">
    <property type="component" value="Unassembled WGS sequence"/>
</dbReference>
<dbReference type="InterPro" id="IPR036388">
    <property type="entry name" value="WH-like_DNA-bd_sf"/>
</dbReference>
<dbReference type="InterPro" id="IPR053843">
    <property type="entry name" value="DnaD_N"/>
</dbReference>
<feature type="domain" description="DnaD N-terminal" evidence="3">
    <location>
        <begin position="28"/>
        <end position="127"/>
    </location>
</feature>
<dbReference type="Gene3D" id="1.10.10.10">
    <property type="entry name" value="Winged helix-like DNA-binding domain superfamily/Winged helix DNA-binding domain"/>
    <property type="match status" value="1"/>
</dbReference>
<dbReference type="PANTHER" id="PTHR37293">
    <property type="entry name" value="PHAGE REPLICATION PROTEIN-RELATED"/>
    <property type="match status" value="1"/>
</dbReference>
<dbReference type="InterPro" id="IPR034829">
    <property type="entry name" value="DnaD-like_sf"/>
</dbReference>
<name>A0A4U2PR60_9BACL</name>
<dbReference type="InterPro" id="IPR053162">
    <property type="entry name" value="DnaD"/>
</dbReference>
<dbReference type="SUPFAM" id="SSF158499">
    <property type="entry name" value="DnaD domain-like"/>
    <property type="match status" value="1"/>
</dbReference>
<dbReference type="RefSeq" id="WP_137063424.1">
    <property type="nucleotide sequence ID" value="NZ_PNXQ01000016.1"/>
</dbReference>
<gene>
    <name evidence="4" type="ORF">C1I60_20855</name>
</gene>
<evidence type="ECO:0000313" key="5">
    <source>
        <dbReference type="Proteomes" id="UP000308114"/>
    </source>
</evidence>
<dbReference type="Pfam" id="PF21984">
    <property type="entry name" value="DnaD_N"/>
    <property type="match status" value="1"/>
</dbReference>
<dbReference type="Gene3D" id="1.10.10.630">
    <property type="entry name" value="DnaD domain-like"/>
    <property type="match status" value="1"/>
</dbReference>
<dbReference type="AlphaFoldDB" id="A0A4U2PR60"/>
<dbReference type="NCBIfam" id="TIGR01446">
    <property type="entry name" value="DnaD_dom"/>
    <property type="match status" value="1"/>
</dbReference>
<evidence type="ECO:0000313" key="4">
    <source>
        <dbReference type="EMBL" id="TKH41765.1"/>
    </source>
</evidence>
<sequence length="241" mass="27948">MTGSFDKTSAAEWAEGVAFAMEAGMVQIPYALLKHYRTLRLTDGEMLLLMQLLAFKQAERNEFPTWEQLQARIGCTANEIGLYFSKLMKEGFLRIDTVEDRNSSVQFERYNLTGLYRKLAECMIPERTEQSDDDILFAGKPDVLNGILESPPSEERNLFTIFEKEFGRPLSPMEYETITSWVDQDRYLEELILLALKEAVFAGKVHFRYIDRILLEWSRNRVRNAQDAKEYAQRFRGGGRS</sequence>
<evidence type="ECO:0000256" key="1">
    <source>
        <dbReference type="ARBA" id="ARBA00093462"/>
    </source>
</evidence>
<dbReference type="Pfam" id="PF07261">
    <property type="entry name" value="DnaB_2"/>
    <property type="match status" value="1"/>
</dbReference>
<reference evidence="4 5" key="1">
    <citation type="submission" date="2018-01" db="EMBL/GenBank/DDBJ databases">
        <title>Bacillales members from the olive rhizosphere are effective biological control agents against Verticillium dahliae.</title>
        <authorList>
            <person name="Gomez-Lama C."/>
            <person name="Legarda G."/>
            <person name="Ruano-Rosa D."/>
            <person name="Pizarro-Tobias P."/>
            <person name="Valverde-Corredor A."/>
            <person name="Niqui J.L."/>
            <person name="Trivino J.C."/>
            <person name="Roca A."/>
            <person name="Mercado-Blanco J."/>
        </authorList>
    </citation>
    <scope>NUCLEOTIDE SEQUENCE [LARGE SCALE GENOMIC DNA]</scope>
    <source>
        <strain evidence="4 5">PIC167</strain>
    </source>
</reference>
<evidence type="ECO:0000259" key="2">
    <source>
        <dbReference type="Pfam" id="PF07261"/>
    </source>
</evidence>
<dbReference type="EMBL" id="PNXQ01000016">
    <property type="protein sequence ID" value="TKH41765.1"/>
    <property type="molecule type" value="Genomic_DNA"/>
</dbReference>
<accession>A0A4U2PR60</accession>